<dbReference type="GO" id="GO:0000156">
    <property type="term" value="F:phosphorelay response regulator activity"/>
    <property type="evidence" value="ECO:0007669"/>
    <property type="project" value="TreeGrafter"/>
</dbReference>
<feature type="domain" description="Response regulatory" evidence="7">
    <location>
        <begin position="6"/>
        <end position="119"/>
    </location>
</feature>
<protein>
    <submittedName>
        <fullName evidence="8">DNA-binding response regulator</fullName>
    </submittedName>
</protein>
<dbReference type="PANTHER" id="PTHR48111:SF4">
    <property type="entry name" value="DNA-BINDING DUAL TRANSCRIPTIONAL REGULATOR OMPR"/>
    <property type="match status" value="1"/>
</dbReference>
<evidence type="ECO:0000313" key="8">
    <source>
        <dbReference type="EMBL" id="KIM00630.1"/>
    </source>
</evidence>
<dbReference type="OrthoDB" id="7361723at2"/>
<dbReference type="RefSeq" id="WP_052472852.1">
    <property type="nucleotide sequence ID" value="NZ_JXSL01000009.1"/>
</dbReference>
<dbReference type="PROSITE" id="PS50110">
    <property type="entry name" value="RESPONSE_REGULATORY"/>
    <property type="match status" value="1"/>
</dbReference>
<keyword evidence="3" id="KW-0805">Transcription regulation</keyword>
<evidence type="ECO:0000256" key="1">
    <source>
        <dbReference type="ARBA" id="ARBA00022553"/>
    </source>
</evidence>
<sequence>MTTPAHILVVDDDATVRSILSGILTAHGFRVTSCSGGAEMWAALAAGPADLVLLDVEMPGEDGYSLVQQLRQHSALGIILLTGHTELEHKLHGLEIGADEFLSKPCERRELLARINSLLRRAPRAKPKTAPARPTSCPLCGSRVRYSLESEAGAIGSCPACSWSRFYPS</sequence>
<keyword evidence="4 8" id="KW-0238">DNA-binding</keyword>
<evidence type="ECO:0000256" key="5">
    <source>
        <dbReference type="ARBA" id="ARBA00023163"/>
    </source>
</evidence>
<keyword evidence="2" id="KW-0902">Two-component regulatory system</keyword>
<dbReference type="GO" id="GO:0000976">
    <property type="term" value="F:transcription cis-regulatory region binding"/>
    <property type="evidence" value="ECO:0007669"/>
    <property type="project" value="TreeGrafter"/>
</dbReference>
<dbReference type="EMBL" id="JXSL01000009">
    <property type="protein sequence ID" value="KIM00630.1"/>
    <property type="molecule type" value="Genomic_DNA"/>
</dbReference>
<dbReference type="InterPro" id="IPR011006">
    <property type="entry name" value="CheY-like_superfamily"/>
</dbReference>
<dbReference type="Gene3D" id="3.40.50.2300">
    <property type="match status" value="1"/>
</dbReference>
<keyword evidence="9" id="KW-1185">Reference proteome</keyword>
<feature type="modified residue" description="4-aspartylphosphate" evidence="6">
    <location>
        <position position="55"/>
    </location>
</feature>
<evidence type="ECO:0000256" key="3">
    <source>
        <dbReference type="ARBA" id="ARBA00023015"/>
    </source>
</evidence>
<evidence type="ECO:0000259" key="7">
    <source>
        <dbReference type="PROSITE" id="PS50110"/>
    </source>
</evidence>
<comment type="caution">
    <text evidence="8">The sequence shown here is derived from an EMBL/GenBank/DDBJ whole genome shotgun (WGS) entry which is preliminary data.</text>
</comment>
<evidence type="ECO:0000256" key="6">
    <source>
        <dbReference type="PROSITE-ProRule" id="PRU00169"/>
    </source>
</evidence>
<evidence type="ECO:0000256" key="4">
    <source>
        <dbReference type="ARBA" id="ARBA00023125"/>
    </source>
</evidence>
<accession>A0A0C2YLH9</accession>
<dbReference type="SMART" id="SM00448">
    <property type="entry name" value="REC"/>
    <property type="match status" value="1"/>
</dbReference>
<dbReference type="Pfam" id="PF00072">
    <property type="entry name" value="Response_reg"/>
    <property type="match status" value="1"/>
</dbReference>
<keyword evidence="1 6" id="KW-0597">Phosphoprotein</keyword>
<dbReference type="InterPro" id="IPR001789">
    <property type="entry name" value="Sig_transdc_resp-reg_receiver"/>
</dbReference>
<organism evidence="8 9">
    <name type="scientific">Paramagnetospirillum magnetotacticum MS-1</name>
    <dbReference type="NCBI Taxonomy" id="272627"/>
    <lineage>
        <taxon>Bacteria</taxon>
        <taxon>Pseudomonadati</taxon>
        <taxon>Pseudomonadota</taxon>
        <taxon>Alphaproteobacteria</taxon>
        <taxon>Rhodospirillales</taxon>
        <taxon>Magnetospirillaceae</taxon>
        <taxon>Paramagnetospirillum</taxon>
    </lineage>
</organism>
<evidence type="ECO:0000256" key="2">
    <source>
        <dbReference type="ARBA" id="ARBA00023012"/>
    </source>
</evidence>
<dbReference type="AlphaFoldDB" id="A0A0C2YLH9"/>
<dbReference type="Proteomes" id="UP000031971">
    <property type="component" value="Unassembled WGS sequence"/>
</dbReference>
<dbReference type="SUPFAM" id="SSF52172">
    <property type="entry name" value="CheY-like"/>
    <property type="match status" value="1"/>
</dbReference>
<reference evidence="8 9" key="1">
    <citation type="submission" date="2015-01" db="EMBL/GenBank/DDBJ databases">
        <title>Genome Sequence of Magnetospirillum magnetotacticum Strain MS-1.</title>
        <authorList>
            <person name="Marinov G.K."/>
            <person name="Smalley M.D."/>
            <person name="DeSalvo G."/>
        </authorList>
    </citation>
    <scope>NUCLEOTIDE SEQUENCE [LARGE SCALE GENOMIC DNA]</scope>
    <source>
        <strain evidence="8 9">MS-1</strain>
    </source>
</reference>
<name>A0A0C2YLH9_PARME</name>
<dbReference type="GO" id="GO:0006355">
    <property type="term" value="P:regulation of DNA-templated transcription"/>
    <property type="evidence" value="ECO:0007669"/>
    <property type="project" value="TreeGrafter"/>
</dbReference>
<dbReference type="STRING" id="272627.CCC_03232"/>
<dbReference type="PANTHER" id="PTHR48111">
    <property type="entry name" value="REGULATOR OF RPOS"/>
    <property type="match status" value="1"/>
</dbReference>
<proteinExistence type="predicted"/>
<gene>
    <name evidence="8" type="ORF">CCC_03232</name>
</gene>
<dbReference type="GO" id="GO:0005829">
    <property type="term" value="C:cytosol"/>
    <property type="evidence" value="ECO:0007669"/>
    <property type="project" value="TreeGrafter"/>
</dbReference>
<dbReference type="GO" id="GO:0032993">
    <property type="term" value="C:protein-DNA complex"/>
    <property type="evidence" value="ECO:0007669"/>
    <property type="project" value="TreeGrafter"/>
</dbReference>
<evidence type="ECO:0000313" key="9">
    <source>
        <dbReference type="Proteomes" id="UP000031971"/>
    </source>
</evidence>
<keyword evidence="5" id="KW-0804">Transcription</keyword>
<dbReference type="InterPro" id="IPR039420">
    <property type="entry name" value="WalR-like"/>
</dbReference>